<keyword evidence="2" id="KW-1185">Reference proteome</keyword>
<gene>
    <name evidence="1" type="ORF">Rin_00004050</name>
</gene>
<dbReference type="Proteomes" id="UP000004116">
    <property type="component" value="Unassembled WGS sequence"/>
</dbReference>
<reference evidence="1 2" key="1">
    <citation type="journal article" date="2012" name="Genome Res.">
        <title>Genomic basis of endosymbiont-conferred protection against an insect parasitoid.</title>
        <authorList>
            <person name="Hansen A.K."/>
            <person name="Vorburger C."/>
            <person name="Moran N.A."/>
        </authorList>
    </citation>
    <scope>NUCLEOTIDE SEQUENCE [LARGE SCALE GENOMIC DNA]</scope>
    <source>
        <strain evidence="2">R5.15</strain>
    </source>
</reference>
<organism evidence="1 2">
    <name type="scientific">Candidatus Regiella insecticola 5.15</name>
    <dbReference type="NCBI Taxonomy" id="1005043"/>
    <lineage>
        <taxon>Bacteria</taxon>
        <taxon>Pseudomonadati</taxon>
        <taxon>Pseudomonadota</taxon>
        <taxon>Gammaproteobacteria</taxon>
        <taxon>Enterobacterales</taxon>
        <taxon>Enterobacteriaceae</taxon>
        <taxon>aphid secondary symbionts</taxon>
        <taxon>Candidatus Regiella</taxon>
    </lineage>
</organism>
<protein>
    <submittedName>
        <fullName evidence="1">Uncharacterized protein</fullName>
    </submittedName>
</protein>
<accession>G2GXB6</accession>
<evidence type="ECO:0000313" key="2">
    <source>
        <dbReference type="Proteomes" id="UP000004116"/>
    </source>
</evidence>
<comment type="caution">
    <text evidence="1">The sequence shown here is derived from an EMBL/GenBank/DDBJ whole genome shotgun (WGS) entry which is preliminary data.</text>
</comment>
<feature type="non-terminal residue" evidence="1">
    <location>
        <position position="1"/>
    </location>
</feature>
<evidence type="ECO:0000313" key="1">
    <source>
        <dbReference type="EMBL" id="EGY29610.1"/>
    </source>
</evidence>
<dbReference type="EMBL" id="AGCA01000085">
    <property type="protein sequence ID" value="EGY29610.1"/>
    <property type="molecule type" value="Genomic_DNA"/>
</dbReference>
<sequence>IRLYNTALLNKLRKIENKNKAESIEAPDTYLRSIPLCGLNLARP</sequence>
<name>G2GXB6_9ENTR</name>
<proteinExistence type="predicted"/>
<dbReference type="AlphaFoldDB" id="G2GXB6"/>